<keyword evidence="1" id="KW-1133">Transmembrane helix</keyword>
<dbReference type="Proteomes" id="UP000059680">
    <property type="component" value="Chromosome 1"/>
</dbReference>
<reference evidence="2 3" key="2">
    <citation type="journal article" date="2013" name="Plant Cell Physiol.">
        <title>Rice Annotation Project Database (RAP-DB): an integrative and interactive database for rice genomics.</title>
        <authorList>
            <person name="Sakai H."/>
            <person name="Lee S.S."/>
            <person name="Tanaka T."/>
            <person name="Numa H."/>
            <person name="Kim J."/>
            <person name="Kawahara Y."/>
            <person name="Wakimoto H."/>
            <person name="Yang C.C."/>
            <person name="Iwamoto M."/>
            <person name="Abe T."/>
            <person name="Yamada Y."/>
            <person name="Muto A."/>
            <person name="Inokuchi H."/>
            <person name="Ikemura T."/>
            <person name="Matsumoto T."/>
            <person name="Sasaki T."/>
            <person name="Itoh T."/>
        </authorList>
    </citation>
    <scope>NUCLEOTIDE SEQUENCE [LARGE SCALE GENOMIC DNA]</scope>
    <source>
        <strain evidence="3">cv. Nipponbare</strain>
    </source>
</reference>
<evidence type="ECO:0000256" key="1">
    <source>
        <dbReference type="SAM" id="Phobius"/>
    </source>
</evidence>
<keyword evidence="3" id="KW-1185">Reference proteome</keyword>
<evidence type="ECO:0000313" key="3">
    <source>
        <dbReference type="Proteomes" id="UP000059680"/>
    </source>
</evidence>
<dbReference type="InParanoid" id="A0A0P0V7H5"/>
<dbReference type="EMBL" id="AP014957">
    <property type="protein sequence ID" value="BAS74034.1"/>
    <property type="molecule type" value="Genomic_DNA"/>
</dbReference>
<dbReference type="AlphaFoldDB" id="A0A0P0V7H5"/>
<sequence length="116" mass="13461">MIKTVDRRRNFSFFFRVQKMMKRREWFRDWALTLMEAWPVPQPASQARWWPAVRAASLENQASGYRGRFLVYVSDGLSYSPAILALCFFSITSTGPQLQSWTVKSANCWGGSGWNL</sequence>
<proteinExistence type="predicted"/>
<organism evidence="2 3">
    <name type="scientific">Oryza sativa subsp. japonica</name>
    <name type="common">Rice</name>
    <dbReference type="NCBI Taxonomy" id="39947"/>
    <lineage>
        <taxon>Eukaryota</taxon>
        <taxon>Viridiplantae</taxon>
        <taxon>Streptophyta</taxon>
        <taxon>Embryophyta</taxon>
        <taxon>Tracheophyta</taxon>
        <taxon>Spermatophyta</taxon>
        <taxon>Magnoliopsida</taxon>
        <taxon>Liliopsida</taxon>
        <taxon>Poales</taxon>
        <taxon>Poaceae</taxon>
        <taxon>BOP clade</taxon>
        <taxon>Oryzoideae</taxon>
        <taxon>Oryzeae</taxon>
        <taxon>Oryzinae</taxon>
        <taxon>Oryza</taxon>
        <taxon>Oryza sativa</taxon>
    </lineage>
</organism>
<dbReference type="Gramene" id="Os01t0716450-00">
    <property type="protein sequence ID" value="Os01t0716450-00"/>
    <property type="gene ID" value="Os01g0716450"/>
</dbReference>
<accession>A0A0P0V7H5</accession>
<keyword evidence="1" id="KW-0812">Transmembrane</keyword>
<name>A0A0P0V7H5_ORYSJ</name>
<evidence type="ECO:0000313" key="2">
    <source>
        <dbReference type="EMBL" id="BAS74034.1"/>
    </source>
</evidence>
<feature type="transmembrane region" description="Helical" evidence="1">
    <location>
        <begin position="70"/>
        <end position="91"/>
    </location>
</feature>
<gene>
    <name evidence="2" type="ordered locus">Os01g0716450</name>
    <name evidence="2" type="ORF">OSNPB_010716450</name>
</gene>
<reference evidence="3" key="1">
    <citation type="journal article" date="2005" name="Nature">
        <title>The map-based sequence of the rice genome.</title>
        <authorList>
            <consortium name="International rice genome sequencing project (IRGSP)"/>
            <person name="Matsumoto T."/>
            <person name="Wu J."/>
            <person name="Kanamori H."/>
            <person name="Katayose Y."/>
            <person name="Fujisawa M."/>
            <person name="Namiki N."/>
            <person name="Mizuno H."/>
            <person name="Yamamoto K."/>
            <person name="Antonio B.A."/>
            <person name="Baba T."/>
            <person name="Sakata K."/>
            <person name="Nagamura Y."/>
            <person name="Aoki H."/>
            <person name="Arikawa K."/>
            <person name="Arita K."/>
            <person name="Bito T."/>
            <person name="Chiden Y."/>
            <person name="Fujitsuka N."/>
            <person name="Fukunaka R."/>
            <person name="Hamada M."/>
            <person name="Harada C."/>
            <person name="Hayashi A."/>
            <person name="Hijishita S."/>
            <person name="Honda M."/>
            <person name="Hosokawa S."/>
            <person name="Ichikawa Y."/>
            <person name="Idonuma A."/>
            <person name="Iijima M."/>
            <person name="Ikeda M."/>
            <person name="Ikeno M."/>
            <person name="Ito K."/>
            <person name="Ito S."/>
            <person name="Ito T."/>
            <person name="Ito Y."/>
            <person name="Ito Y."/>
            <person name="Iwabuchi A."/>
            <person name="Kamiya K."/>
            <person name="Karasawa W."/>
            <person name="Kurita K."/>
            <person name="Katagiri S."/>
            <person name="Kikuta A."/>
            <person name="Kobayashi H."/>
            <person name="Kobayashi N."/>
            <person name="Machita K."/>
            <person name="Maehara T."/>
            <person name="Masukawa M."/>
            <person name="Mizubayashi T."/>
            <person name="Mukai Y."/>
            <person name="Nagasaki H."/>
            <person name="Nagata Y."/>
            <person name="Naito S."/>
            <person name="Nakashima M."/>
            <person name="Nakama Y."/>
            <person name="Nakamichi Y."/>
            <person name="Nakamura M."/>
            <person name="Meguro A."/>
            <person name="Negishi M."/>
            <person name="Ohta I."/>
            <person name="Ohta T."/>
            <person name="Okamoto M."/>
            <person name="Ono N."/>
            <person name="Saji S."/>
            <person name="Sakaguchi M."/>
            <person name="Sakai K."/>
            <person name="Shibata M."/>
            <person name="Shimokawa T."/>
            <person name="Song J."/>
            <person name="Takazaki Y."/>
            <person name="Terasawa K."/>
            <person name="Tsugane M."/>
            <person name="Tsuji K."/>
            <person name="Ueda S."/>
            <person name="Waki K."/>
            <person name="Yamagata H."/>
            <person name="Yamamoto M."/>
            <person name="Yamamoto S."/>
            <person name="Yamane H."/>
            <person name="Yoshiki S."/>
            <person name="Yoshihara R."/>
            <person name="Yukawa K."/>
            <person name="Zhong H."/>
            <person name="Yano M."/>
            <person name="Yuan Q."/>
            <person name="Ouyang S."/>
            <person name="Liu J."/>
            <person name="Jones K.M."/>
            <person name="Gansberger K."/>
            <person name="Moffat K."/>
            <person name="Hill J."/>
            <person name="Bera J."/>
            <person name="Fadrosh D."/>
            <person name="Jin S."/>
            <person name="Johri S."/>
            <person name="Kim M."/>
            <person name="Overton L."/>
            <person name="Reardon M."/>
            <person name="Tsitrin T."/>
            <person name="Vuong H."/>
            <person name="Weaver B."/>
            <person name="Ciecko A."/>
            <person name="Tallon L."/>
            <person name="Jackson J."/>
            <person name="Pai G."/>
            <person name="Aken S.V."/>
            <person name="Utterback T."/>
            <person name="Reidmuller S."/>
            <person name="Feldblyum T."/>
            <person name="Hsiao J."/>
            <person name="Zismann V."/>
            <person name="Iobst S."/>
            <person name="de Vazeille A.R."/>
            <person name="Buell C.R."/>
            <person name="Ying K."/>
            <person name="Li Y."/>
            <person name="Lu T."/>
            <person name="Huang Y."/>
            <person name="Zhao Q."/>
            <person name="Feng Q."/>
            <person name="Zhang L."/>
            <person name="Zhu J."/>
            <person name="Weng Q."/>
            <person name="Mu J."/>
            <person name="Lu Y."/>
            <person name="Fan D."/>
            <person name="Liu Y."/>
            <person name="Guan J."/>
            <person name="Zhang Y."/>
            <person name="Yu S."/>
            <person name="Liu X."/>
            <person name="Zhang Y."/>
            <person name="Hong G."/>
            <person name="Han B."/>
            <person name="Choisne N."/>
            <person name="Demange N."/>
            <person name="Orjeda G."/>
            <person name="Samain S."/>
            <person name="Cattolico L."/>
            <person name="Pelletier E."/>
            <person name="Couloux A."/>
            <person name="Segurens B."/>
            <person name="Wincker P."/>
            <person name="D'Hont A."/>
            <person name="Scarpelli C."/>
            <person name="Weissenbach J."/>
            <person name="Salanoubat M."/>
            <person name="Quetier F."/>
            <person name="Yu Y."/>
            <person name="Kim H.R."/>
            <person name="Rambo T."/>
            <person name="Currie J."/>
            <person name="Collura K."/>
            <person name="Luo M."/>
            <person name="Yang T."/>
            <person name="Ammiraju J.S.S."/>
            <person name="Engler F."/>
            <person name="Soderlund C."/>
            <person name="Wing R.A."/>
            <person name="Palmer L.E."/>
            <person name="de la Bastide M."/>
            <person name="Spiegel L."/>
            <person name="Nascimento L."/>
            <person name="Zutavern T."/>
            <person name="O'Shaughnessy A."/>
            <person name="Dike S."/>
            <person name="Dedhia N."/>
            <person name="Preston R."/>
            <person name="Balija V."/>
            <person name="McCombie W.R."/>
            <person name="Chow T."/>
            <person name="Chen H."/>
            <person name="Chung M."/>
            <person name="Chen C."/>
            <person name="Shaw J."/>
            <person name="Wu H."/>
            <person name="Hsiao K."/>
            <person name="Chao Y."/>
            <person name="Chu M."/>
            <person name="Cheng C."/>
            <person name="Hour A."/>
            <person name="Lee P."/>
            <person name="Lin S."/>
            <person name="Lin Y."/>
            <person name="Liou J."/>
            <person name="Liu S."/>
            <person name="Hsing Y."/>
            <person name="Raghuvanshi S."/>
            <person name="Mohanty A."/>
            <person name="Bharti A.K."/>
            <person name="Gaur A."/>
            <person name="Gupta V."/>
            <person name="Kumar D."/>
            <person name="Ravi V."/>
            <person name="Vij S."/>
            <person name="Kapur A."/>
            <person name="Khurana P."/>
            <person name="Khurana P."/>
            <person name="Khurana J.P."/>
            <person name="Tyagi A.K."/>
            <person name="Gaikwad K."/>
            <person name="Singh A."/>
            <person name="Dalal V."/>
            <person name="Srivastava S."/>
            <person name="Dixit A."/>
            <person name="Pal A.K."/>
            <person name="Ghazi I.A."/>
            <person name="Yadav M."/>
            <person name="Pandit A."/>
            <person name="Bhargava A."/>
            <person name="Sureshbabu K."/>
            <person name="Batra K."/>
            <person name="Sharma T.R."/>
            <person name="Mohapatra T."/>
            <person name="Singh N.K."/>
            <person name="Messing J."/>
            <person name="Nelson A.B."/>
            <person name="Fuks G."/>
            <person name="Kavchok S."/>
            <person name="Keizer G."/>
            <person name="Linton E."/>
            <person name="Llaca V."/>
            <person name="Song R."/>
            <person name="Tanyolac B."/>
            <person name="Young S."/>
            <person name="Ho-Il K."/>
            <person name="Hahn J.H."/>
            <person name="Sangsakoo G."/>
            <person name="Vanavichit A."/>
            <person name="de Mattos Luiz.A.T."/>
            <person name="Zimmer P.D."/>
            <person name="Malone G."/>
            <person name="Dellagostin O."/>
            <person name="de Oliveira A.C."/>
            <person name="Bevan M."/>
            <person name="Bancroft I."/>
            <person name="Minx P."/>
            <person name="Cordum H."/>
            <person name="Wilson R."/>
            <person name="Cheng Z."/>
            <person name="Jin W."/>
            <person name="Jiang J."/>
            <person name="Leong S.A."/>
            <person name="Iwama H."/>
            <person name="Gojobori T."/>
            <person name="Itoh T."/>
            <person name="Niimura Y."/>
            <person name="Fujii Y."/>
            <person name="Habara T."/>
            <person name="Sakai H."/>
            <person name="Sato Y."/>
            <person name="Wilson G."/>
            <person name="Kumar K."/>
            <person name="McCouch S."/>
            <person name="Juretic N."/>
            <person name="Hoen D."/>
            <person name="Wright S."/>
            <person name="Bruskiewich R."/>
            <person name="Bureau T."/>
            <person name="Miyao A."/>
            <person name="Hirochika H."/>
            <person name="Nishikawa T."/>
            <person name="Kadowaki K."/>
            <person name="Sugiura M."/>
            <person name="Burr B."/>
            <person name="Sasaki T."/>
        </authorList>
    </citation>
    <scope>NUCLEOTIDE SEQUENCE [LARGE SCALE GENOMIC DNA]</scope>
    <source>
        <strain evidence="3">cv. Nipponbare</strain>
    </source>
</reference>
<reference evidence="2 3" key="3">
    <citation type="journal article" date="2013" name="Rice">
        <title>Improvement of the Oryza sativa Nipponbare reference genome using next generation sequence and optical map data.</title>
        <authorList>
            <person name="Kawahara Y."/>
            <person name="de la Bastide M."/>
            <person name="Hamilton J.P."/>
            <person name="Kanamori H."/>
            <person name="McCombie W.R."/>
            <person name="Ouyang S."/>
            <person name="Schwartz D.C."/>
            <person name="Tanaka T."/>
            <person name="Wu J."/>
            <person name="Zhou S."/>
            <person name="Childs K.L."/>
            <person name="Davidson R.M."/>
            <person name="Lin H."/>
            <person name="Quesada-Ocampo L."/>
            <person name="Vaillancourt B."/>
            <person name="Sakai H."/>
            <person name="Lee S.S."/>
            <person name="Kim J."/>
            <person name="Numa H."/>
            <person name="Itoh T."/>
            <person name="Buell C.R."/>
            <person name="Matsumoto T."/>
        </authorList>
    </citation>
    <scope>NUCLEOTIDE SEQUENCE [LARGE SCALE GENOMIC DNA]</scope>
    <source>
        <strain evidence="3">cv. Nipponbare</strain>
    </source>
</reference>
<protein>
    <submittedName>
        <fullName evidence="2">Os01g0716450 protein</fullName>
    </submittedName>
</protein>
<dbReference type="PaxDb" id="39947-A0A0P0V7H5"/>
<keyword evidence="1" id="KW-0472">Membrane</keyword>